<gene>
    <name evidence="2" type="ORF">P5673_003776</name>
</gene>
<keyword evidence="3" id="KW-1185">Reference proteome</keyword>
<dbReference type="Proteomes" id="UP001249851">
    <property type="component" value="Unassembled WGS sequence"/>
</dbReference>
<comment type="caution">
    <text evidence="2">The sequence shown here is derived from an EMBL/GenBank/DDBJ whole genome shotgun (WGS) entry which is preliminary data.</text>
</comment>
<evidence type="ECO:0000256" key="1">
    <source>
        <dbReference type="SAM" id="Phobius"/>
    </source>
</evidence>
<keyword evidence="1" id="KW-0812">Transmembrane</keyword>
<reference evidence="2" key="2">
    <citation type="journal article" date="2023" name="Science">
        <title>Genomic signatures of disease resistance in endangered staghorn corals.</title>
        <authorList>
            <person name="Vollmer S.V."/>
            <person name="Selwyn J.D."/>
            <person name="Despard B.A."/>
            <person name="Roesel C.L."/>
        </authorList>
    </citation>
    <scope>NUCLEOTIDE SEQUENCE</scope>
    <source>
        <strain evidence="2">K2</strain>
    </source>
</reference>
<evidence type="ECO:0000313" key="2">
    <source>
        <dbReference type="EMBL" id="KAK2571210.1"/>
    </source>
</evidence>
<organism evidence="2 3">
    <name type="scientific">Acropora cervicornis</name>
    <name type="common">Staghorn coral</name>
    <dbReference type="NCBI Taxonomy" id="6130"/>
    <lineage>
        <taxon>Eukaryota</taxon>
        <taxon>Metazoa</taxon>
        <taxon>Cnidaria</taxon>
        <taxon>Anthozoa</taxon>
        <taxon>Hexacorallia</taxon>
        <taxon>Scleractinia</taxon>
        <taxon>Astrocoeniina</taxon>
        <taxon>Acroporidae</taxon>
        <taxon>Acropora</taxon>
    </lineage>
</organism>
<dbReference type="EMBL" id="JARQWQ010000006">
    <property type="protein sequence ID" value="KAK2571210.1"/>
    <property type="molecule type" value="Genomic_DNA"/>
</dbReference>
<protein>
    <submittedName>
        <fullName evidence="2">Uncharacterized protein</fullName>
    </submittedName>
</protein>
<keyword evidence="1" id="KW-0472">Membrane</keyword>
<proteinExistence type="predicted"/>
<name>A0AAD9R1S2_ACRCE</name>
<sequence>MAVAAVQVAEVIMLLTTTTPMMMMTAFIFNRHFNLNFRNTGLSIKWRMNNIHNVYGCASW</sequence>
<feature type="transmembrane region" description="Helical" evidence="1">
    <location>
        <begin position="6"/>
        <end position="29"/>
    </location>
</feature>
<accession>A0AAD9R1S2</accession>
<dbReference type="AlphaFoldDB" id="A0AAD9R1S2"/>
<keyword evidence="1" id="KW-1133">Transmembrane helix</keyword>
<evidence type="ECO:0000313" key="3">
    <source>
        <dbReference type="Proteomes" id="UP001249851"/>
    </source>
</evidence>
<reference evidence="2" key="1">
    <citation type="journal article" date="2023" name="G3 (Bethesda)">
        <title>Whole genome assembly and annotation of the endangered Caribbean coral Acropora cervicornis.</title>
        <authorList>
            <person name="Selwyn J.D."/>
            <person name="Vollmer S.V."/>
        </authorList>
    </citation>
    <scope>NUCLEOTIDE SEQUENCE</scope>
    <source>
        <strain evidence="2">K2</strain>
    </source>
</reference>